<dbReference type="SMART" id="SM00345">
    <property type="entry name" value="HTH_GNTR"/>
    <property type="match status" value="1"/>
</dbReference>
<evidence type="ECO:0000313" key="6">
    <source>
        <dbReference type="Proteomes" id="UP000245631"/>
    </source>
</evidence>
<dbReference type="PRINTS" id="PR00035">
    <property type="entry name" value="HTHGNTR"/>
</dbReference>
<dbReference type="SUPFAM" id="SSF48008">
    <property type="entry name" value="GntR ligand-binding domain-like"/>
    <property type="match status" value="1"/>
</dbReference>
<reference evidence="5 6" key="1">
    <citation type="submission" date="2018-05" db="EMBL/GenBank/DDBJ databases">
        <title>Genomic Encyclopedia of Type Strains, Phase IV (KMG-IV): sequencing the most valuable type-strain genomes for metagenomic binning, comparative biology and taxonomic classification.</title>
        <authorList>
            <person name="Goeker M."/>
        </authorList>
    </citation>
    <scope>NUCLEOTIDE SEQUENCE [LARGE SCALE GENOMIC DNA]</scope>
    <source>
        <strain evidence="5 6">DSM 2626</strain>
    </source>
</reference>
<dbReference type="GO" id="GO:0003700">
    <property type="term" value="F:DNA-binding transcription factor activity"/>
    <property type="evidence" value="ECO:0007669"/>
    <property type="project" value="InterPro"/>
</dbReference>
<proteinExistence type="predicted"/>
<feature type="domain" description="HTH gntR-type" evidence="4">
    <location>
        <begin position="25"/>
        <end position="93"/>
    </location>
</feature>
<dbReference type="Pfam" id="PF07729">
    <property type="entry name" value="FCD"/>
    <property type="match status" value="1"/>
</dbReference>
<keyword evidence="1" id="KW-0805">Transcription regulation</keyword>
<evidence type="ECO:0000256" key="2">
    <source>
        <dbReference type="ARBA" id="ARBA00023125"/>
    </source>
</evidence>
<dbReference type="InterPro" id="IPR008920">
    <property type="entry name" value="TF_FadR/GntR_C"/>
</dbReference>
<dbReference type="InterPro" id="IPR036388">
    <property type="entry name" value="WH-like_DNA-bd_sf"/>
</dbReference>
<dbReference type="InterPro" id="IPR000524">
    <property type="entry name" value="Tscrpt_reg_HTH_GntR"/>
</dbReference>
<keyword evidence="3" id="KW-0804">Transcription</keyword>
<evidence type="ECO:0000259" key="4">
    <source>
        <dbReference type="PROSITE" id="PS50949"/>
    </source>
</evidence>
<dbReference type="Gene3D" id="1.10.10.10">
    <property type="entry name" value="Winged helix-like DNA-binding domain superfamily/Winged helix DNA-binding domain"/>
    <property type="match status" value="1"/>
</dbReference>
<dbReference type="EMBL" id="QGGH01000001">
    <property type="protein sequence ID" value="PWJ94517.1"/>
    <property type="molecule type" value="Genomic_DNA"/>
</dbReference>
<evidence type="ECO:0000313" key="5">
    <source>
        <dbReference type="EMBL" id="PWJ94517.1"/>
    </source>
</evidence>
<dbReference type="PROSITE" id="PS50949">
    <property type="entry name" value="HTH_GNTR"/>
    <property type="match status" value="1"/>
</dbReference>
<dbReference type="AlphaFoldDB" id="A0A8E2WIA9"/>
<keyword evidence="2" id="KW-0238">DNA-binding</keyword>
<dbReference type="PANTHER" id="PTHR43537:SF5">
    <property type="entry name" value="UXU OPERON TRANSCRIPTIONAL REGULATOR"/>
    <property type="match status" value="1"/>
</dbReference>
<sequence length="282" mass="30727">MNGLAGSGIILHLASDWGTLMTKRKPLSTVVAESLSEKIRSGQLLPGAQLPTEAELCAEYDVSRTVVREAVARLRSEGMVVPQQGRGMFVSETPAPRNFSIPDEALRTLPETIALLELRLSVEVESAGLCAERRTDAEANAIRALMEQVDAQQADPAAVQIHYDYDFHLAIAKAAGNEFIHGFLSYLRPMIVPRFQLGYVVTSALKDSYYARIHNEHKTIVDAIERQDGRAARQAMRKHLHNSLGRVRALARASGVAATEAEQKAAAASLFTDMKRPAPTGG</sequence>
<dbReference type="InterPro" id="IPR011711">
    <property type="entry name" value="GntR_C"/>
</dbReference>
<organism evidence="5 6">
    <name type="scientific">Rhizobium loti</name>
    <name type="common">Mesorhizobium loti</name>
    <dbReference type="NCBI Taxonomy" id="381"/>
    <lineage>
        <taxon>Bacteria</taxon>
        <taxon>Pseudomonadati</taxon>
        <taxon>Pseudomonadota</taxon>
        <taxon>Alphaproteobacteria</taxon>
        <taxon>Hyphomicrobiales</taxon>
        <taxon>Phyllobacteriaceae</taxon>
        <taxon>Mesorhizobium</taxon>
    </lineage>
</organism>
<dbReference type="Gene3D" id="1.20.120.530">
    <property type="entry name" value="GntR ligand-binding domain-like"/>
    <property type="match status" value="1"/>
</dbReference>
<evidence type="ECO:0000256" key="1">
    <source>
        <dbReference type="ARBA" id="ARBA00023015"/>
    </source>
</evidence>
<evidence type="ECO:0000256" key="3">
    <source>
        <dbReference type="ARBA" id="ARBA00023163"/>
    </source>
</evidence>
<dbReference type="Proteomes" id="UP000245631">
    <property type="component" value="Unassembled WGS sequence"/>
</dbReference>
<protein>
    <submittedName>
        <fullName evidence="5">GntR family transcriptional regulator</fullName>
    </submittedName>
</protein>
<dbReference type="CDD" id="cd07377">
    <property type="entry name" value="WHTH_GntR"/>
    <property type="match status" value="1"/>
</dbReference>
<dbReference type="SMART" id="SM00895">
    <property type="entry name" value="FCD"/>
    <property type="match status" value="1"/>
</dbReference>
<accession>A0A8E2WIA9</accession>
<dbReference type="GO" id="GO:0003677">
    <property type="term" value="F:DNA binding"/>
    <property type="evidence" value="ECO:0007669"/>
    <property type="project" value="UniProtKB-KW"/>
</dbReference>
<dbReference type="InterPro" id="IPR036390">
    <property type="entry name" value="WH_DNA-bd_sf"/>
</dbReference>
<dbReference type="PANTHER" id="PTHR43537">
    <property type="entry name" value="TRANSCRIPTIONAL REGULATOR, GNTR FAMILY"/>
    <property type="match status" value="1"/>
</dbReference>
<gene>
    <name evidence="5" type="ORF">C8D77_1011203</name>
</gene>
<dbReference type="SUPFAM" id="SSF46785">
    <property type="entry name" value="Winged helix' DNA-binding domain"/>
    <property type="match status" value="1"/>
</dbReference>
<name>A0A8E2WIA9_RHILI</name>
<comment type="caution">
    <text evidence="5">The sequence shown here is derived from an EMBL/GenBank/DDBJ whole genome shotgun (WGS) entry which is preliminary data.</text>
</comment>
<dbReference type="Pfam" id="PF00392">
    <property type="entry name" value="GntR"/>
    <property type="match status" value="1"/>
</dbReference>